<protein>
    <submittedName>
        <fullName evidence="3">AntA/AntB antirepressor domain protein</fullName>
    </submittedName>
</protein>
<dbReference type="Proteomes" id="UP000000644">
    <property type="component" value="Plasmid pPNAP01"/>
</dbReference>
<sequence length="291" mass="31381">MPNGKTQPDPVATGHGSAQALPKNSGASKPKPGDAVRKATKKAIASLGETAHQPAAMAASPVGGDSPAGLELVQVAQGVIGGLECLVVDGRALHEVLGAKRDFATWLKSKLDEYGFIEKVDFEIFPQTGENSKVGRPTQDYSLSLDMAKELAMVERTPQGRAARRYFIACEQRLMQAGIPAPALAQPTHGPVGHEGGDMLDYFGPEDVHETAMIHNAMYTRTWLLAMREANNVLLLGRDAGIAEGFACVYQQRMLSQLVKSLESINFAERFKDNYIADTTAYINSWMPAPN</sequence>
<dbReference type="KEGG" id="pna:Pnap_4350"/>
<evidence type="ECO:0000259" key="2">
    <source>
        <dbReference type="Pfam" id="PF08346"/>
    </source>
</evidence>
<name>A1VVF4_POLNA</name>
<gene>
    <name evidence="3" type="ordered locus">Pnap_4350</name>
</gene>
<dbReference type="InterPro" id="IPR013557">
    <property type="entry name" value="AntA/B_antirep"/>
</dbReference>
<proteinExistence type="predicted"/>
<dbReference type="OrthoDB" id="8611785at2"/>
<keyword evidence="3" id="KW-0614">Plasmid</keyword>
<dbReference type="RefSeq" id="WP_011798005.1">
    <property type="nucleotide sequence ID" value="NC_008757.1"/>
</dbReference>
<evidence type="ECO:0000313" key="4">
    <source>
        <dbReference type="Proteomes" id="UP000000644"/>
    </source>
</evidence>
<evidence type="ECO:0000313" key="3">
    <source>
        <dbReference type="EMBL" id="ABM39632.1"/>
    </source>
</evidence>
<evidence type="ECO:0000256" key="1">
    <source>
        <dbReference type="SAM" id="MobiDB-lite"/>
    </source>
</evidence>
<dbReference type="EMBL" id="CP000530">
    <property type="protein sequence ID" value="ABM39632.1"/>
    <property type="molecule type" value="Genomic_DNA"/>
</dbReference>
<keyword evidence="4" id="KW-1185">Reference proteome</keyword>
<feature type="domain" description="AntA/AntB antirepressor" evidence="2">
    <location>
        <begin position="88"/>
        <end position="157"/>
    </location>
</feature>
<geneLocation type="plasmid" evidence="3 4">
    <name>pPNAP01</name>
</geneLocation>
<dbReference type="AlphaFoldDB" id="A1VVF4"/>
<organism evidence="3 4">
    <name type="scientific">Polaromonas naphthalenivorans (strain CJ2)</name>
    <dbReference type="NCBI Taxonomy" id="365044"/>
    <lineage>
        <taxon>Bacteria</taxon>
        <taxon>Pseudomonadati</taxon>
        <taxon>Pseudomonadota</taxon>
        <taxon>Betaproteobacteria</taxon>
        <taxon>Burkholderiales</taxon>
        <taxon>Comamonadaceae</taxon>
        <taxon>Polaromonas</taxon>
    </lineage>
</organism>
<feature type="region of interest" description="Disordered" evidence="1">
    <location>
        <begin position="1"/>
        <end position="40"/>
    </location>
</feature>
<dbReference type="HOGENOM" id="CLU_955991_0_0_4"/>
<reference evidence="4" key="1">
    <citation type="journal article" date="2009" name="Environ. Microbiol.">
        <title>The genome of Polaromonas naphthalenivorans strain CJ2, isolated from coal tar-contaminated sediment, reveals physiological and metabolic versatility and evolution through extensive horizontal gene transfer.</title>
        <authorList>
            <person name="Yagi J.M."/>
            <person name="Sims D."/>
            <person name="Brettin T."/>
            <person name="Bruce D."/>
            <person name="Madsen E.L."/>
        </authorList>
    </citation>
    <scope>NUCLEOTIDE SEQUENCE [LARGE SCALE GENOMIC DNA]</scope>
    <source>
        <strain evidence="4">CJ2</strain>
        <plasmid evidence="4">Plasmid pPNAP01</plasmid>
    </source>
</reference>
<accession>A1VVF4</accession>
<dbReference type="Pfam" id="PF08346">
    <property type="entry name" value="AntA"/>
    <property type="match status" value="1"/>
</dbReference>